<reference evidence="9 10" key="1">
    <citation type="submission" date="2019-03" db="EMBL/GenBank/DDBJ databases">
        <title>Genomic Encyclopedia of Archaeal and Bacterial Type Strains, Phase II (KMG-II): from individual species to whole genera.</title>
        <authorList>
            <person name="Goeker M."/>
        </authorList>
    </citation>
    <scope>NUCLEOTIDE SEQUENCE [LARGE SCALE GENOMIC DNA]</scope>
    <source>
        <strain evidence="9 10">DSM 24323</strain>
    </source>
</reference>
<keyword evidence="4 8" id="KW-0812">Transmembrane</keyword>
<evidence type="ECO:0000256" key="1">
    <source>
        <dbReference type="ARBA" id="ARBA00004141"/>
    </source>
</evidence>
<sequence length="508" mass="55285">MPHVIASALLSRTAGQLRWLRTETVRTWSHSGVRRGLLATSLIAIGGFSRAFTPENSPWLDALPWLETSASWQLVASVLSVLGTLMLIDAWFQLRPRIGRAHPDLRIVIALWTLPMLLGPPIFSQDSYALAAEGWMLHNNADPYTLGVGMMPGEFAEQAVLVWRYTIAPYGPISLQISELVVGLFNYNPYWSATLGMRLVSLAGVALIAGCTPAIARHFGKDPQSAVWFAAVNPLTITHLIGGAHNDAWMLGLVVLALWLAVKHRFLLACACVAAATAIKLPAVVVAVPVALIAFPPPTTGRRWHREFAAILHVSVASALSLAAFLAISMASGLGWGWIAGLSVPGIVVTMAPWRATGEFLGLIMNQFGFYDIGRRMGRIFTDTGIAVTIIAILALFRRWLLRKPNNFGAAAMALIALGGPSLHPWYFTWGLTLFPFSDPTPMLRRLTYLAITLGMYASVVLLCYFNGALAIGLIAFIPFCWLAWVNDRIHVRGTELKQPVPVGNPVA</sequence>
<feature type="transmembrane region" description="Helical" evidence="8">
    <location>
        <begin position="104"/>
        <end position="123"/>
    </location>
</feature>
<keyword evidence="5 8" id="KW-1133">Transmembrane helix</keyword>
<evidence type="ECO:0000256" key="6">
    <source>
        <dbReference type="ARBA" id="ARBA00023136"/>
    </source>
</evidence>
<feature type="transmembrane region" description="Helical" evidence="8">
    <location>
        <begin position="447"/>
        <end position="480"/>
    </location>
</feature>
<keyword evidence="3 9" id="KW-0808">Transferase</keyword>
<evidence type="ECO:0000313" key="9">
    <source>
        <dbReference type="EMBL" id="TDT34423.1"/>
    </source>
</evidence>
<feature type="transmembrane region" description="Helical" evidence="8">
    <location>
        <begin position="236"/>
        <end position="259"/>
    </location>
</feature>
<dbReference type="AlphaFoldDB" id="A0A4R7JCM5"/>
<evidence type="ECO:0000313" key="10">
    <source>
        <dbReference type="Proteomes" id="UP000295371"/>
    </source>
</evidence>
<keyword evidence="6 8" id="KW-0472">Membrane</keyword>
<evidence type="ECO:0000256" key="2">
    <source>
        <dbReference type="ARBA" id="ARBA00022676"/>
    </source>
</evidence>
<evidence type="ECO:0000256" key="5">
    <source>
        <dbReference type="ARBA" id="ARBA00022989"/>
    </source>
</evidence>
<comment type="similarity">
    <text evidence="7">Belongs to the MptA/B family.</text>
</comment>
<comment type="subcellular location">
    <subcellularLocation>
        <location evidence="1">Membrane</location>
        <topology evidence="1">Multi-pass membrane protein</topology>
    </subcellularLocation>
</comment>
<dbReference type="OrthoDB" id="5242303at2"/>
<organism evidence="9 10">
    <name type="scientific">Naumannella halotolerans</name>
    <dbReference type="NCBI Taxonomy" id="993414"/>
    <lineage>
        <taxon>Bacteria</taxon>
        <taxon>Bacillati</taxon>
        <taxon>Actinomycetota</taxon>
        <taxon>Actinomycetes</taxon>
        <taxon>Propionibacteriales</taxon>
        <taxon>Propionibacteriaceae</taxon>
        <taxon>Naumannella</taxon>
    </lineage>
</organism>
<protein>
    <submittedName>
        <fullName evidence="9">Alpha-1,6-mannosyltransferase</fullName>
    </submittedName>
</protein>
<dbReference type="InterPro" id="IPR049829">
    <property type="entry name" value="MptA/B-like"/>
</dbReference>
<gene>
    <name evidence="9" type="ORF">CLV29_2089</name>
</gene>
<feature type="transmembrane region" description="Helical" evidence="8">
    <location>
        <begin position="199"/>
        <end position="216"/>
    </location>
</feature>
<feature type="transmembrane region" description="Helical" evidence="8">
    <location>
        <begin position="308"/>
        <end position="328"/>
    </location>
</feature>
<dbReference type="EMBL" id="SOAW01000001">
    <property type="protein sequence ID" value="TDT34423.1"/>
    <property type="molecule type" value="Genomic_DNA"/>
</dbReference>
<evidence type="ECO:0000256" key="8">
    <source>
        <dbReference type="SAM" id="Phobius"/>
    </source>
</evidence>
<comment type="caution">
    <text evidence="9">The sequence shown here is derived from an EMBL/GenBank/DDBJ whole genome shotgun (WGS) entry which is preliminary data.</text>
</comment>
<evidence type="ECO:0000256" key="3">
    <source>
        <dbReference type="ARBA" id="ARBA00022679"/>
    </source>
</evidence>
<accession>A0A4R7JCM5</accession>
<evidence type="ECO:0000256" key="4">
    <source>
        <dbReference type="ARBA" id="ARBA00022692"/>
    </source>
</evidence>
<feature type="transmembrane region" description="Helical" evidence="8">
    <location>
        <begin position="376"/>
        <end position="396"/>
    </location>
</feature>
<keyword evidence="2 9" id="KW-0328">Glycosyltransferase</keyword>
<proteinExistence type="inferred from homology"/>
<dbReference type="RefSeq" id="WP_133754795.1">
    <property type="nucleotide sequence ID" value="NZ_CP171129.1"/>
</dbReference>
<feature type="transmembrane region" description="Helical" evidence="8">
    <location>
        <begin position="266"/>
        <end position="296"/>
    </location>
</feature>
<evidence type="ECO:0000256" key="7">
    <source>
        <dbReference type="ARBA" id="ARBA00043987"/>
    </source>
</evidence>
<name>A0A4R7JCM5_9ACTN</name>
<dbReference type="GO" id="GO:0016757">
    <property type="term" value="F:glycosyltransferase activity"/>
    <property type="evidence" value="ECO:0007669"/>
    <property type="project" value="UniProtKB-KW"/>
</dbReference>
<dbReference type="Proteomes" id="UP000295371">
    <property type="component" value="Unassembled WGS sequence"/>
</dbReference>
<dbReference type="GO" id="GO:0016020">
    <property type="term" value="C:membrane"/>
    <property type="evidence" value="ECO:0007669"/>
    <property type="project" value="UniProtKB-SubCell"/>
</dbReference>
<keyword evidence="10" id="KW-1185">Reference proteome</keyword>
<feature type="transmembrane region" description="Helical" evidence="8">
    <location>
        <begin position="335"/>
        <end position="356"/>
    </location>
</feature>
<feature type="transmembrane region" description="Helical" evidence="8">
    <location>
        <begin position="72"/>
        <end position="92"/>
    </location>
</feature>
<dbReference type="NCBIfam" id="NF038066">
    <property type="entry name" value="MptB"/>
    <property type="match status" value="1"/>
</dbReference>
<feature type="transmembrane region" description="Helical" evidence="8">
    <location>
        <begin position="167"/>
        <end position="187"/>
    </location>
</feature>
<feature type="transmembrane region" description="Helical" evidence="8">
    <location>
        <begin position="408"/>
        <end position="427"/>
    </location>
</feature>
<dbReference type="Pfam" id="PF26314">
    <property type="entry name" value="MptA_B_family"/>
    <property type="match status" value="1"/>
</dbReference>